<dbReference type="GO" id="GO:0052572">
    <property type="term" value="P:response to host immune response"/>
    <property type="evidence" value="ECO:0007669"/>
    <property type="project" value="TreeGrafter"/>
</dbReference>
<dbReference type="Pfam" id="PF00823">
    <property type="entry name" value="PPE"/>
    <property type="match status" value="1"/>
</dbReference>
<feature type="compositionally biased region" description="Basic residues" evidence="2">
    <location>
        <begin position="273"/>
        <end position="283"/>
    </location>
</feature>
<feature type="compositionally biased region" description="Low complexity" evidence="2">
    <location>
        <begin position="285"/>
        <end position="294"/>
    </location>
</feature>
<feature type="domain" description="PPE" evidence="3">
    <location>
        <begin position="2"/>
        <end position="101"/>
    </location>
</feature>
<evidence type="ECO:0000256" key="2">
    <source>
        <dbReference type="SAM" id="MobiDB-lite"/>
    </source>
</evidence>
<evidence type="ECO:0000259" key="3">
    <source>
        <dbReference type="Pfam" id="PF00823"/>
    </source>
</evidence>
<name>X8BGM8_MYCXE</name>
<dbReference type="Gene3D" id="1.20.1260.20">
    <property type="entry name" value="PPE superfamily"/>
    <property type="match status" value="1"/>
</dbReference>
<organism evidence="4">
    <name type="scientific">Mycobacterium xenopi 4042</name>
    <dbReference type="NCBI Taxonomy" id="1299334"/>
    <lineage>
        <taxon>Bacteria</taxon>
        <taxon>Bacillati</taxon>
        <taxon>Actinomycetota</taxon>
        <taxon>Actinomycetes</taxon>
        <taxon>Mycobacteriales</taxon>
        <taxon>Mycobacteriaceae</taxon>
        <taxon>Mycobacterium</taxon>
    </lineage>
</organism>
<gene>
    <name evidence="4" type="ORF">I553_6501</name>
</gene>
<accession>X8BGM8</accession>
<dbReference type="PATRIC" id="fig|1299334.3.peg.4655"/>
<evidence type="ECO:0000256" key="1">
    <source>
        <dbReference type="ARBA" id="ARBA00010652"/>
    </source>
</evidence>
<dbReference type="InterPro" id="IPR000030">
    <property type="entry name" value="PPE_dom"/>
</dbReference>
<evidence type="ECO:0000313" key="4">
    <source>
        <dbReference type="EMBL" id="EUA42641.1"/>
    </source>
</evidence>
<dbReference type="EMBL" id="JAOB01000042">
    <property type="protein sequence ID" value="EUA42641.1"/>
    <property type="molecule type" value="Genomic_DNA"/>
</dbReference>
<protein>
    <submittedName>
        <fullName evidence="4">PPE family protein</fullName>
    </submittedName>
</protein>
<dbReference type="SUPFAM" id="SSF140459">
    <property type="entry name" value="PE/PPE dimer-like"/>
    <property type="match status" value="1"/>
</dbReference>
<sequence length="342" mass="35121">MMAEAAAAYAAWISATAVRAEQTATQANAAAAAYQTAFAATVPPPVIAANRAQLMTLVATNIFGQNTPAILATEAEYAEMWAQDAGAMYAYAASSATAARVTPFSPPPQTTTLAGPSAQAAAVAQAAATSAGTAHSTLPHAISALPQSLQSLAAPVSSAPTAAADPPNPVSSFLTFITGPTSPISYFPIGGVPYLLAFQNYLLPTAAQNYGTVAARVFGAQSAATGGMLEAGLDSGTRLLGSTGGTVAAGMGRAGYVGDCRYRRAGRLPLRRSSRWLSRRPKPARPAQRQPSPRTAREAFSAIWPCQVWPDGRWPEAAAPQHDPSAWVALLAQDSQLAPPSS</sequence>
<reference evidence="4" key="1">
    <citation type="submission" date="2014-01" db="EMBL/GenBank/DDBJ databases">
        <authorList>
            <person name="Brown-Elliot B."/>
            <person name="Wallace R."/>
            <person name="Lenaerts A."/>
            <person name="Ordway D."/>
            <person name="DeGroote M.A."/>
            <person name="Parker T."/>
            <person name="Sizemore C."/>
            <person name="Tallon L.J."/>
            <person name="Sadzewicz L.K."/>
            <person name="Sengamalay N."/>
            <person name="Fraser C.M."/>
            <person name="Hine E."/>
            <person name="Shefchek K.A."/>
            <person name="Das S.P."/>
            <person name="Tettelin H."/>
        </authorList>
    </citation>
    <scope>NUCLEOTIDE SEQUENCE [LARGE SCALE GENOMIC DNA]</scope>
    <source>
        <strain evidence="4">4042</strain>
    </source>
</reference>
<dbReference type="PANTHER" id="PTHR46766">
    <property type="entry name" value="GLUTAMINE-RICH PROTEIN 2"/>
    <property type="match status" value="1"/>
</dbReference>
<feature type="region of interest" description="Disordered" evidence="2">
    <location>
        <begin position="273"/>
        <end position="296"/>
    </location>
</feature>
<dbReference type="AlphaFoldDB" id="X8BGM8"/>
<dbReference type="InterPro" id="IPR038332">
    <property type="entry name" value="PPE_sf"/>
</dbReference>
<dbReference type="PANTHER" id="PTHR46766:SF1">
    <property type="entry name" value="GLUTAMINE-RICH PROTEIN 2"/>
    <property type="match status" value="1"/>
</dbReference>
<comment type="similarity">
    <text evidence="1">Belongs to the mycobacterial PPE family.</text>
</comment>
<proteinExistence type="inferred from homology"/>
<comment type="caution">
    <text evidence="4">The sequence shown here is derived from an EMBL/GenBank/DDBJ whole genome shotgun (WGS) entry which is preliminary data.</text>
</comment>